<dbReference type="EMBL" id="PYIX02000011">
    <property type="protein sequence ID" value="RFC83900.1"/>
    <property type="molecule type" value="Genomic_DNA"/>
</dbReference>
<dbReference type="InterPro" id="IPR043010">
    <property type="entry name" value="Phenol_hydroxylase_sf"/>
</dbReference>
<reference evidence="1" key="4">
    <citation type="submission" date="2024-09" db="EMBL/GenBank/DDBJ databases">
        <authorList>
            <person name="Sun Q."/>
            <person name="Mori K."/>
        </authorList>
    </citation>
    <scope>NUCLEOTIDE SEQUENCE</scope>
    <source>
        <strain evidence="1">KCTC 62575</strain>
    </source>
</reference>
<evidence type="ECO:0000313" key="3">
    <source>
        <dbReference type="Proteomes" id="UP000240957"/>
    </source>
</evidence>
<dbReference type="InterPro" id="IPR006756">
    <property type="entry name" value="Phenol_hydroxylase"/>
</dbReference>
<dbReference type="OrthoDB" id="5343663at2"/>
<dbReference type="GO" id="GO:0018662">
    <property type="term" value="F:phenol 2-monooxygenase activity"/>
    <property type="evidence" value="ECO:0007669"/>
    <property type="project" value="UniProtKB-EC"/>
</dbReference>
<evidence type="ECO:0000313" key="4">
    <source>
        <dbReference type="Proteomes" id="UP001595455"/>
    </source>
</evidence>
<evidence type="ECO:0000313" key="1">
    <source>
        <dbReference type="EMBL" id="MFC2995941.1"/>
    </source>
</evidence>
<accession>A0A371YR04</accession>
<dbReference type="EC" id="1.14.13.7" evidence="1"/>
<reference evidence="4" key="3">
    <citation type="journal article" date="2019" name="Int. J. Syst. Evol. Microbiol.">
        <title>The Global Catalogue of Microorganisms (GCM) 10K type strain sequencing project: providing services to taxonomists for standard genome sequencing and annotation.</title>
        <authorList>
            <consortium name="The Broad Institute Genomics Platform"/>
            <consortium name="The Broad Institute Genome Sequencing Center for Infectious Disease"/>
            <person name="Wu L."/>
            <person name="Ma J."/>
        </authorList>
    </citation>
    <scope>NUCLEOTIDE SEQUENCE [LARGE SCALE GENOMIC DNA]</scope>
    <source>
        <strain evidence="4">KCTC 62575</strain>
    </source>
</reference>
<name>A0A371YR04_9GAMM</name>
<dbReference type="Proteomes" id="UP001595455">
    <property type="component" value="Unassembled WGS sequence"/>
</dbReference>
<protein>
    <submittedName>
        <fullName evidence="1">Phenol hydroxylase subunit P4</fullName>
        <ecNumber evidence="1">1.14.13.7</ecNumber>
    </submittedName>
</protein>
<comment type="caution">
    <text evidence="2">The sequence shown here is derived from an EMBL/GenBank/DDBJ whole genome shotgun (WGS) entry which is preliminary data.</text>
</comment>
<keyword evidence="1" id="KW-0560">Oxidoreductase</keyword>
<dbReference type="Pfam" id="PF04663">
    <property type="entry name" value="Phenol_monoox"/>
    <property type="match status" value="1"/>
</dbReference>
<sequence length="116" mass="13099">MPVVSYQSNYVGQVRDSQDQFNGHQLLFIEWLGHFSIASPIAVLVKPEMTFQNLIDQVLAASSFVNVDDWKNIDWSKVKWTHFKKSMIVELNSSLAQAGISHKSMLTFETPALTGI</sequence>
<gene>
    <name evidence="1" type="ORF">ACFODO_11790</name>
    <name evidence="2" type="ORF">C9E89_008845</name>
</gene>
<reference evidence="2 3" key="2">
    <citation type="submission" date="2018-08" db="EMBL/GenBank/DDBJ databases">
        <title>The draft genome of Acinetobacter sichuanensis strain WCHAc060041.</title>
        <authorList>
            <person name="Qin J."/>
            <person name="Feng Y."/>
            <person name="Zong Z."/>
        </authorList>
    </citation>
    <scope>NUCLEOTIDE SEQUENCE [LARGE SCALE GENOMIC DNA]</scope>
    <source>
        <strain evidence="2 3">WCHAc060041</strain>
    </source>
</reference>
<proteinExistence type="predicted"/>
<organism evidence="2 3">
    <name type="scientific">Acinetobacter sichuanensis</name>
    <dbReference type="NCBI Taxonomy" id="2136183"/>
    <lineage>
        <taxon>Bacteria</taxon>
        <taxon>Pseudomonadati</taxon>
        <taxon>Pseudomonadota</taxon>
        <taxon>Gammaproteobacteria</taxon>
        <taxon>Moraxellales</taxon>
        <taxon>Moraxellaceae</taxon>
        <taxon>Acinetobacter</taxon>
    </lineage>
</organism>
<keyword evidence="4" id="KW-1185">Reference proteome</keyword>
<dbReference type="Gene3D" id="3.10.20.560">
    <property type="entry name" value="Phenol hydroxylase"/>
    <property type="match status" value="1"/>
</dbReference>
<dbReference type="AlphaFoldDB" id="A0A371YR04"/>
<reference evidence="1" key="1">
    <citation type="journal article" date="2014" name="Int. J. Syst. Evol. Microbiol.">
        <title>Complete genome of a new Firmicutes species belonging to the dominant human colonic microbiota ('Ruminococcus bicirculans') reveals two chromosomes and a selective capacity to utilize plant glucans.</title>
        <authorList>
            <consortium name="NISC Comparative Sequencing Program"/>
            <person name="Wegmann U."/>
            <person name="Louis P."/>
            <person name="Goesmann A."/>
            <person name="Henrissat B."/>
            <person name="Duncan S.H."/>
            <person name="Flint H.J."/>
        </authorList>
    </citation>
    <scope>NUCLEOTIDE SEQUENCE</scope>
    <source>
        <strain evidence="1">KCTC 62575</strain>
    </source>
</reference>
<dbReference type="EMBL" id="JBHRSF010000044">
    <property type="protein sequence ID" value="MFC2995941.1"/>
    <property type="molecule type" value="Genomic_DNA"/>
</dbReference>
<dbReference type="RefSeq" id="WP_107007887.1">
    <property type="nucleotide sequence ID" value="NZ_JBHRSF010000044.1"/>
</dbReference>
<dbReference type="Proteomes" id="UP000240957">
    <property type="component" value="Unassembled WGS sequence"/>
</dbReference>
<evidence type="ECO:0000313" key="2">
    <source>
        <dbReference type="EMBL" id="RFC83900.1"/>
    </source>
</evidence>